<protein>
    <submittedName>
        <fullName evidence="1">Uncharacterized protein</fullName>
    </submittedName>
</protein>
<comment type="caution">
    <text evidence="1">The sequence shown here is derived from an EMBL/GenBank/DDBJ whole genome shotgun (WGS) entry which is preliminary data.</text>
</comment>
<evidence type="ECO:0000313" key="2">
    <source>
        <dbReference type="Proteomes" id="UP001480595"/>
    </source>
</evidence>
<organism evidence="1 2">
    <name type="scientific">Apiospora phragmitis</name>
    <dbReference type="NCBI Taxonomy" id="2905665"/>
    <lineage>
        <taxon>Eukaryota</taxon>
        <taxon>Fungi</taxon>
        <taxon>Dikarya</taxon>
        <taxon>Ascomycota</taxon>
        <taxon>Pezizomycotina</taxon>
        <taxon>Sordariomycetes</taxon>
        <taxon>Xylariomycetidae</taxon>
        <taxon>Amphisphaeriales</taxon>
        <taxon>Apiosporaceae</taxon>
        <taxon>Apiospora</taxon>
    </lineage>
</organism>
<sequence length="218" mass="24468">MDIQPPPNVDVSDWPYKKNSRIGLSKYSKPSISKQFLQNKLWSCALLMQHADDCAFAGFDTEGPHCEAPTQIGLAYLPELPTAGHIPPLLGSIKRLQDTLEGCRMICLSMKNGPHDPEHYPLAVRCNYATNATVDESEVQIQLVDLLFEWKMKSKKKFLVLVGFDLSMHIYTLLSQSPVVLNFLDGWVDARELAGEKIDIYSTSVVSKISLWLGARLF</sequence>
<dbReference type="RefSeq" id="XP_066709182.1">
    <property type="nucleotide sequence ID" value="XM_066864221.1"/>
</dbReference>
<dbReference type="GeneID" id="92097284"/>
<dbReference type="EMBL" id="JAQQWL010000013">
    <property type="protein sequence ID" value="KAK8042329.1"/>
    <property type="molecule type" value="Genomic_DNA"/>
</dbReference>
<reference evidence="1 2" key="1">
    <citation type="submission" date="2023-01" db="EMBL/GenBank/DDBJ databases">
        <title>Analysis of 21 Apiospora genomes using comparative genomics revels a genus with tremendous synthesis potential of carbohydrate active enzymes and secondary metabolites.</title>
        <authorList>
            <person name="Sorensen T."/>
        </authorList>
    </citation>
    <scope>NUCLEOTIDE SEQUENCE [LARGE SCALE GENOMIC DNA]</scope>
    <source>
        <strain evidence="1 2">CBS 135458</strain>
    </source>
</reference>
<gene>
    <name evidence="1" type="ORF">PG994_012812</name>
</gene>
<evidence type="ECO:0000313" key="1">
    <source>
        <dbReference type="EMBL" id="KAK8042329.1"/>
    </source>
</evidence>
<accession>A0ABR1T6U5</accession>
<proteinExistence type="predicted"/>
<name>A0ABR1T6U5_9PEZI</name>
<dbReference type="Proteomes" id="UP001480595">
    <property type="component" value="Unassembled WGS sequence"/>
</dbReference>
<keyword evidence="2" id="KW-1185">Reference proteome</keyword>